<protein>
    <submittedName>
        <fullName evidence="7">Thiamine pyrophosphate-binding protein</fullName>
    </submittedName>
</protein>
<dbReference type="EMBL" id="WMBQ01000001">
    <property type="protein sequence ID" value="MTD92778.1"/>
    <property type="molecule type" value="Genomic_DNA"/>
</dbReference>
<keyword evidence="8" id="KW-1185">Reference proteome</keyword>
<dbReference type="InterPro" id="IPR000399">
    <property type="entry name" value="TPP-bd_CS"/>
</dbReference>
<evidence type="ECO:0000256" key="2">
    <source>
        <dbReference type="ARBA" id="ARBA00023052"/>
    </source>
</evidence>
<dbReference type="Gene3D" id="3.40.50.1220">
    <property type="entry name" value="TPP-binding domain"/>
    <property type="match status" value="1"/>
</dbReference>
<feature type="domain" description="Thiamine pyrophosphate enzyme central" evidence="4">
    <location>
        <begin position="190"/>
        <end position="326"/>
    </location>
</feature>
<evidence type="ECO:0000259" key="5">
    <source>
        <dbReference type="Pfam" id="PF02775"/>
    </source>
</evidence>
<dbReference type="CDD" id="cd00568">
    <property type="entry name" value="TPP_enzymes"/>
    <property type="match status" value="1"/>
</dbReference>
<accession>A0A6I3KE03</accession>
<evidence type="ECO:0000256" key="3">
    <source>
        <dbReference type="RuleBase" id="RU362132"/>
    </source>
</evidence>
<dbReference type="InterPro" id="IPR012000">
    <property type="entry name" value="Thiamin_PyroP_enz_cen_dom"/>
</dbReference>
<dbReference type="PROSITE" id="PS00187">
    <property type="entry name" value="TPP_ENZYMES"/>
    <property type="match status" value="1"/>
</dbReference>
<dbReference type="SUPFAM" id="SSF52467">
    <property type="entry name" value="DHS-like NAD/FAD-binding domain"/>
    <property type="match status" value="1"/>
</dbReference>
<dbReference type="InterPro" id="IPR045229">
    <property type="entry name" value="TPP_enz"/>
</dbReference>
<evidence type="ECO:0000256" key="1">
    <source>
        <dbReference type="ARBA" id="ARBA00007812"/>
    </source>
</evidence>
<name>A0A6I3KE03_9HYPH</name>
<evidence type="ECO:0000313" key="8">
    <source>
        <dbReference type="Proteomes" id="UP000440694"/>
    </source>
</evidence>
<evidence type="ECO:0000313" key="7">
    <source>
        <dbReference type="EMBL" id="MTD92778.1"/>
    </source>
</evidence>
<dbReference type="NCBIfam" id="NF006052">
    <property type="entry name" value="PRK08199.1"/>
    <property type="match status" value="1"/>
</dbReference>
<dbReference type="GO" id="GO:0000287">
    <property type="term" value="F:magnesium ion binding"/>
    <property type="evidence" value="ECO:0007669"/>
    <property type="project" value="InterPro"/>
</dbReference>
<reference evidence="7 8" key="1">
    <citation type="submission" date="2019-11" db="EMBL/GenBank/DDBJ databases">
        <title>Identification of a novel strain.</title>
        <authorList>
            <person name="Xu Q."/>
            <person name="Wang G."/>
        </authorList>
    </citation>
    <scope>NUCLEOTIDE SEQUENCE [LARGE SCALE GENOMIC DNA]</scope>
    <source>
        <strain evidence="8">xq</strain>
    </source>
</reference>
<dbReference type="Gene3D" id="3.40.50.970">
    <property type="match status" value="2"/>
</dbReference>
<feature type="domain" description="Thiamine pyrophosphate enzyme N-terminal TPP-binding" evidence="6">
    <location>
        <begin position="3"/>
        <end position="119"/>
    </location>
</feature>
<organism evidence="7 8">
    <name type="scientific">Hyphomicrobium album</name>
    <dbReference type="NCBI Taxonomy" id="2665159"/>
    <lineage>
        <taxon>Bacteria</taxon>
        <taxon>Pseudomonadati</taxon>
        <taxon>Pseudomonadota</taxon>
        <taxon>Alphaproteobacteria</taxon>
        <taxon>Hyphomicrobiales</taxon>
        <taxon>Hyphomicrobiaceae</taxon>
        <taxon>Hyphomicrobium</taxon>
    </lineage>
</organism>
<dbReference type="RefSeq" id="WP_154737369.1">
    <property type="nucleotide sequence ID" value="NZ_WMBQ01000001.1"/>
</dbReference>
<dbReference type="Pfam" id="PF00205">
    <property type="entry name" value="TPP_enzyme_M"/>
    <property type="match status" value="1"/>
</dbReference>
<dbReference type="InterPro" id="IPR012001">
    <property type="entry name" value="Thiamin_PyroP_enz_TPP-bd_dom"/>
</dbReference>
<comment type="similarity">
    <text evidence="1 3">Belongs to the TPP enzyme family.</text>
</comment>
<keyword evidence="2 3" id="KW-0786">Thiamine pyrophosphate</keyword>
<dbReference type="Pfam" id="PF02775">
    <property type="entry name" value="TPP_enzyme_C"/>
    <property type="match status" value="1"/>
</dbReference>
<dbReference type="InterPro" id="IPR029035">
    <property type="entry name" value="DHS-like_NAD/FAD-binding_dom"/>
</dbReference>
<evidence type="ECO:0000259" key="4">
    <source>
        <dbReference type="Pfam" id="PF00205"/>
    </source>
</evidence>
<dbReference type="GO" id="GO:0050660">
    <property type="term" value="F:flavin adenine dinucleotide binding"/>
    <property type="evidence" value="ECO:0007669"/>
    <property type="project" value="TreeGrafter"/>
</dbReference>
<dbReference type="FunFam" id="3.40.50.970:FF:000007">
    <property type="entry name" value="Acetolactate synthase"/>
    <property type="match status" value="1"/>
</dbReference>
<dbReference type="CDD" id="cd07035">
    <property type="entry name" value="TPP_PYR_POX_like"/>
    <property type="match status" value="1"/>
</dbReference>
<dbReference type="Proteomes" id="UP000440694">
    <property type="component" value="Unassembled WGS sequence"/>
</dbReference>
<dbReference type="GO" id="GO:0005948">
    <property type="term" value="C:acetolactate synthase complex"/>
    <property type="evidence" value="ECO:0007669"/>
    <property type="project" value="TreeGrafter"/>
</dbReference>
<dbReference type="PANTHER" id="PTHR18968">
    <property type="entry name" value="THIAMINE PYROPHOSPHATE ENZYMES"/>
    <property type="match status" value="1"/>
</dbReference>
<dbReference type="SUPFAM" id="SSF52518">
    <property type="entry name" value="Thiamin diphosphate-binding fold (THDP-binding)"/>
    <property type="match status" value="2"/>
</dbReference>
<evidence type="ECO:0000259" key="6">
    <source>
        <dbReference type="Pfam" id="PF02776"/>
    </source>
</evidence>
<dbReference type="AlphaFoldDB" id="A0A6I3KE03"/>
<proteinExistence type="inferred from homology"/>
<dbReference type="InterPro" id="IPR011766">
    <property type="entry name" value="TPP_enzyme_TPP-bd"/>
</dbReference>
<dbReference type="GO" id="GO:0030976">
    <property type="term" value="F:thiamine pyrophosphate binding"/>
    <property type="evidence" value="ECO:0007669"/>
    <property type="project" value="InterPro"/>
</dbReference>
<dbReference type="GO" id="GO:0009097">
    <property type="term" value="P:isoleucine biosynthetic process"/>
    <property type="evidence" value="ECO:0007669"/>
    <property type="project" value="TreeGrafter"/>
</dbReference>
<dbReference type="InterPro" id="IPR029061">
    <property type="entry name" value="THDP-binding"/>
</dbReference>
<comment type="caution">
    <text evidence="7">The sequence shown here is derived from an EMBL/GenBank/DDBJ whole genome shotgun (WGS) entry which is preliminary data.</text>
</comment>
<dbReference type="Pfam" id="PF02776">
    <property type="entry name" value="TPP_enzyme_N"/>
    <property type="match status" value="1"/>
</dbReference>
<sequence>MRTGGKILIDQLVGEGCRAIFTVPGESFIAALDALFDESAIRTVVCRHEGGAAMMAEATGKLTGEPGVAFVTRAPGATNAASGVYVAHHDATPMVLLVGLVERAHEGRGAFQEIDLQAMFGSVANWVGVARESERIPELVARAFQAARSGRRGPAVLGLPEDVLSATASVEGAAPLQVPAPTPSAAQMTKLKAKLSAAERPLVLLGGGGWSAEAARDIGKFAAAFDLPVAATFRRQDHLDNRHPCYVGHAGIDMDPKLAAAIRGADVLVVVGEGLGDIPTAGYTLVSAPKPAQFLVHAHPSAAEIGRVYRADLPIVTGGEAFAKALSRLKPPAKTRWSRLRRDLRASYERLLKPIPSAGRVRLEEVISTLSRQLPDDAIVTNGAGNYAGFLHRYYQYKGWPTQLAPTSGSMGYGLPAAIAAKLMYPGRPVIVLAGDGCLLMTGQELATAVQYGLPIVIIVANNAMYGTIRMHQEQRYPGRVVATTLVNPDFVAFARSFGAAAARVESTEAFEPALQRALAAKGPALIELRIDPEAISARRTLTQIRGKSP</sequence>
<dbReference type="GO" id="GO:0009099">
    <property type="term" value="P:L-valine biosynthetic process"/>
    <property type="evidence" value="ECO:0007669"/>
    <property type="project" value="TreeGrafter"/>
</dbReference>
<dbReference type="GO" id="GO:0003984">
    <property type="term" value="F:acetolactate synthase activity"/>
    <property type="evidence" value="ECO:0007669"/>
    <property type="project" value="TreeGrafter"/>
</dbReference>
<feature type="domain" description="Thiamine pyrophosphate enzyme TPP-binding" evidence="5">
    <location>
        <begin position="383"/>
        <end position="528"/>
    </location>
</feature>
<dbReference type="PANTHER" id="PTHR18968:SF120">
    <property type="entry name" value="ACETOLACTATE SYNTHASE LARGE SUBUNIT"/>
    <property type="match status" value="1"/>
</dbReference>
<gene>
    <name evidence="7" type="ORF">GIW81_00320</name>
</gene>